<dbReference type="Proteomes" id="UP000001064">
    <property type="component" value="Unassembled WGS sequence"/>
</dbReference>
<gene>
    <name evidence="2" type="ORF">DICPUDRAFT_99686</name>
</gene>
<protein>
    <submittedName>
        <fullName evidence="2">Uncharacterized protein</fullName>
    </submittedName>
</protein>
<dbReference type="RefSeq" id="XP_003293542.1">
    <property type="nucleotide sequence ID" value="XM_003293494.1"/>
</dbReference>
<evidence type="ECO:0000256" key="1">
    <source>
        <dbReference type="SAM" id="MobiDB-lite"/>
    </source>
</evidence>
<reference evidence="3" key="1">
    <citation type="journal article" date="2011" name="Genome Biol.">
        <title>Comparative genomics of the social amoebae Dictyostelium discoideum and Dictyostelium purpureum.</title>
        <authorList>
            <consortium name="US DOE Joint Genome Institute (JGI-PGF)"/>
            <person name="Sucgang R."/>
            <person name="Kuo A."/>
            <person name="Tian X."/>
            <person name="Salerno W."/>
            <person name="Parikh A."/>
            <person name="Feasley C.L."/>
            <person name="Dalin E."/>
            <person name="Tu H."/>
            <person name="Huang E."/>
            <person name="Barry K."/>
            <person name="Lindquist E."/>
            <person name="Shapiro H."/>
            <person name="Bruce D."/>
            <person name="Schmutz J."/>
            <person name="Salamov A."/>
            <person name="Fey P."/>
            <person name="Gaudet P."/>
            <person name="Anjard C."/>
            <person name="Babu M.M."/>
            <person name="Basu S."/>
            <person name="Bushmanova Y."/>
            <person name="van der Wel H."/>
            <person name="Katoh-Kurasawa M."/>
            <person name="Dinh C."/>
            <person name="Coutinho P.M."/>
            <person name="Saito T."/>
            <person name="Elias M."/>
            <person name="Schaap P."/>
            <person name="Kay R.R."/>
            <person name="Henrissat B."/>
            <person name="Eichinger L."/>
            <person name="Rivero F."/>
            <person name="Putnam N.H."/>
            <person name="West C.M."/>
            <person name="Loomis W.F."/>
            <person name="Chisholm R.L."/>
            <person name="Shaulsky G."/>
            <person name="Strassmann J.E."/>
            <person name="Queller D.C."/>
            <person name="Kuspa A."/>
            <person name="Grigoriev I.V."/>
        </authorList>
    </citation>
    <scope>NUCLEOTIDE SEQUENCE [LARGE SCALE GENOMIC DNA]</scope>
    <source>
        <strain evidence="3">QSDP1</strain>
    </source>
</reference>
<evidence type="ECO:0000313" key="2">
    <source>
        <dbReference type="EMBL" id="EGC29939.1"/>
    </source>
</evidence>
<evidence type="ECO:0000313" key="3">
    <source>
        <dbReference type="Proteomes" id="UP000001064"/>
    </source>
</evidence>
<organism evidence="2 3">
    <name type="scientific">Dictyostelium purpureum</name>
    <name type="common">Slime mold</name>
    <dbReference type="NCBI Taxonomy" id="5786"/>
    <lineage>
        <taxon>Eukaryota</taxon>
        <taxon>Amoebozoa</taxon>
        <taxon>Evosea</taxon>
        <taxon>Eumycetozoa</taxon>
        <taxon>Dictyostelia</taxon>
        <taxon>Dictyosteliales</taxon>
        <taxon>Dictyosteliaceae</taxon>
        <taxon>Dictyostelium</taxon>
    </lineage>
</organism>
<feature type="compositionally biased region" description="Polar residues" evidence="1">
    <location>
        <begin position="94"/>
        <end position="126"/>
    </location>
</feature>
<dbReference type="EMBL" id="GL871375">
    <property type="protein sequence ID" value="EGC29939.1"/>
    <property type="molecule type" value="Genomic_DNA"/>
</dbReference>
<dbReference type="VEuPathDB" id="AmoebaDB:DICPUDRAFT_99686"/>
<dbReference type="InParanoid" id="F1A1J3"/>
<proteinExistence type="predicted"/>
<keyword evidence="3" id="KW-1185">Reference proteome</keyword>
<sequence>MSYDCLLEIIKKETLPSINEFLCFDTFINLPPKQKGIRKLTDPSEYCYSRKRLAVSASSNSNCGDPSNLLEDSRSFNTHRTDYIEVNTYSNYNNGYPVQPNFHDTSTQESQPNESQTVQTQSNFDDMSTHQTQSNVSQTVQTQSNLYDTSTHQTQSNVSQTVQTQSNFHDMNTLQARSNKSQTVQTHSIFQDLTTQQTQSDVSQTVQPLPTPEELLECLIAIRMQQQQQQQQQQQKYSQYLP</sequence>
<dbReference type="AlphaFoldDB" id="F1A1J3"/>
<feature type="region of interest" description="Disordered" evidence="1">
    <location>
        <begin position="94"/>
        <end position="141"/>
    </location>
</feature>
<accession>F1A1J3</accession>
<name>F1A1J3_DICPU</name>
<dbReference type="KEGG" id="dpp:DICPUDRAFT_99686"/>
<feature type="compositionally biased region" description="Low complexity" evidence="1">
    <location>
        <begin position="129"/>
        <end position="141"/>
    </location>
</feature>
<dbReference type="GeneID" id="10504853"/>